<protein>
    <submittedName>
        <fullName evidence="3">Uncharacterized protein</fullName>
    </submittedName>
</protein>
<evidence type="ECO:0000256" key="1">
    <source>
        <dbReference type="ARBA" id="ARBA00004123"/>
    </source>
</evidence>
<comment type="subcellular location">
    <subcellularLocation>
        <location evidence="1">Nucleus</location>
    </subcellularLocation>
</comment>
<dbReference type="GO" id="GO:0005634">
    <property type="term" value="C:nucleus"/>
    <property type="evidence" value="ECO:0007669"/>
    <property type="project" value="UniProtKB-SubCell"/>
</dbReference>
<organism evidence="3 4">
    <name type="scientific">Ambrosia artemisiifolia</name>
    <name type="common">Common ragweed</name>
    <dbReference type="NCBI Taxonomy" id="4212"/>
    <lineage>
        <taxon>Eukaryota</taxon>
        <taxon>Viridiplantae</taxon>
        <taxon>Streptophyta</taxon>
        <taxon>Embryophyta</taxon>
        <taxon>Tracheophyta</taxon>
        <taxon>Spermatophyta</taxon>
        <taxon>Magnoliopsida</taxon>
        <taxon>eudicotyledons</taxon>
        <taxon>Gunneridae</taxon>
        <taxon>Pentapetalae</taxon>
        <taxon>asterids</taxon>
        <taxon>campanulids</taxon>
        <taxon>Asterales</taxon>
        <taxon>Asteraceae</taxon>
        <taxon>Asteroideae</taxon>
        <taxon>Heliantheae alliance</taxon>
        <taxon>Heliantheae</taxon>
        <taxon>Ambrosia</taxon>
    </lineage>
</organism>
<comment type="caution">
    <text evidence="3">The sequence shown here is derived from an EMBL/GenBank/DDBJ whole genome shotgun (WGS) entry which is preliminary data.</text>
</comment>
<keyword evidence="2" id="KW-0539">Nucleus</keyword>
<dbReference type="Proteomes" id="UP001206925">
    <property type="component" value="Unassembled WGS sequence"/>
</dbReference>
<gene>
    <name evidence="3" type="ORF">M8C21_015952</name>
</gene>
<proteinExistence type="predicted"/>
<dbReference type="PANTHER" id="PTHR45093:SF2">
    <property type="entry name" value="LISH DOMAIN-CONTAINING PROTEIN"/>
    <property type="match status" value="1"/>
</dbReference>
<feature type="non-terminal residue" evidence="3">
    <location>
        <position position="1"/>
    </location>
</feature>
<name>A0AAD5G271_AMBAR</name>
<sequence length="166" mass="18839">DSKASTRLAIDPRFKRCSNEKERPSQHERKSTIEAHVFKAVSLIHSQVFARDCKASAQAEGMVSSDPFAIDAPGRFLFEWWYVFWDIFIARTIEKHSEVAASYIEYQSVCKWAYLWFQSSNLQASMESSSKSKDIGNFVSPRVRSCDALGLMKQLSEHTAIAYAAS</sequence>
<dbReference type="AlphaFoldDB" id="A0AAD5G271"/>
<dbReference type="PANTHER" id="PTHR45093">
    <property type="entry name" value="TRANSCRIPTION ACTIVATOR MSS11"/>
    <property type="match status" value="1"/>
</dbReference>
<evidence type="ECO:0000313" key="4">
    <source>
        <dbReference type="Proteomes" id="UP001206925"/>
    </source>
</evidence>
<reference evidence="3" key="1">
    <citation type="submission" date="2022-06" db="EMBL/GenBank/DDBJ databases">
        <title>Uncovering the hologenomic basis of an extraordinary plant invasion.</title>
        <authorList>
            <person name="Bieker V.C."/>
            <person name="Martin M.D."/>
            <person name="Gilbert T."/>
            <person name="Hodgins K."/>
            <person name="Battlay P."/>
            <person name="Petersen B."/>
            <person name="Wilson J."/>
        </authorList>
    </citation>
    <scope>NUCLEOTIDE SEQUENCE</scope>
    <source>
        <strain evidence="3">AA19_3_7</strain>
        <tissue evidence="3">Leaf</tissue>
    </source>
</reference>
<accession>A0AAD5G271</accession>
<keyword evidence="4" id="KW-1185">Reference proteome</keyword>
<evidence type="ECO:0000256" key="2">
    <source>
        <dbReference type="ARBA" id="ARBA00023242"/>
    </source>
</evidence>
<dbReference type="EMBL" id="JAMZMK010011971">
    <property type="protein sequence ID" value="KAI7725382.1"/>
    <property type="molecule type" value="Genomic_DNA"/>
</dbReference>
<evidence type="ECO:0000313" key="3">
    <source>
        <dbReference type="EMBL" id="KAI7725382.1"/>
    </source>
</evidence>